<organism evidence="2 3">
    <name type="scientific">Pelomonas nitida</name>
    <dbReference type="NCBI Taxonomy" id="3299027"/>
    <lineage>
        <taxon>Bacteria</taxon>
        <taxon>Pseudomonadati</taxon>
        <taxon>Pseudomonadota</taxon>
        <taxon>Betaproteobacteria</taxon>
        <taxon>Burkholderiales</taxon>
        <taxon>Sphaerotilaceae</taxon>
        <taxon>Roseateles</taxon>
    </lineage>
</organism>
<keyword evidence="1" id="KW-0472">Membrane</keyword>
<dbReference type="EMBL" id="JBIGIA010000001">
    <property type="protein sequence ID" value="MFG6455663.1"/>
    <property type="molecule type" value="Genomic_DNA"/>
</dbReference>
<name>A0ABW7G152_9BURK</name>
<accession>A0ABW7G152</accession>
<dbReference type="Proteomes" id="UP001606305">
    <property type="component" value="Unassembled WGS sequence"/>
</dbReference>
<comment type="caution">
    <text evidence="2">The sequence shown here is derived from an EMBL/GenBank/DDBJ whole genome shotgun (WGS) entry which is preliminary data.</text>
</comment>
<evidence type="ECO:0000313" key="3">
    <source>
        <dbReference type="Proteomes" id="UP001606305"/>
    </source>
</evidence>
<keyword evidence="1" id="KW-1133">Transmembrane helix</keyword>
<reference evidence="2 3" key="1">
    <citation type="submission" date="2024-09" db="EMBL/GenBank/DDBJ databases">
        <title>Novel species of the genus Pelomonas and Roseateles isolated from streams.</title>
        <authorList>
            <person name="Lu H."/>
        </authorList>
    </citation>
    <scope>NUCLEOTIDE SEQUENCE [LARGE SCALE GENOMIC DNA]</scope>
    <source>
        <strain evidence="2 3">BYS96W</strain>
    </source>
</reference>
<proteinExistence type="predicted"/>
<feature type="transmembrane region" description="Helical" evidence="1">
    <location>
        <begin position="41"/>
        <end position="66"/>
    </location>
</feature>
<gene>
    <name evidence="2" type="ORF">ACG00X_02350</name>
</gene>
<evidence type="ECO:0000313" key="2">
    <source>
        <dbReference type="EMBL" id="MFG6455663.1"/>
    </source>
</evidence>
<feature type="transmembrane region" description="Helical" evidence="1">
    <location>
        <begin position="6"/>
        <end position="29"/>
    </location>
</feature>
<evidence type="ECO:0000256" key="1">
    <source>
        <dbReference type="SAM" id="Phobius"/>
    </source>
</evidence>
<protein>
    <submittedName>
        <fullName evidence="2">Uncharacterized protein</fullName>
    </submittedName>
</protein>
<dbReference type="RefSeq" id="WP_394486316.1">
    <property type="nucleotide sequence ID" value="NZ_JBIGIA010000001.1"/>
</dbReference>
<sequence length="70" mass="7860">MKLFYGAMALLMAGTLLPSVFFLVLYMATGERVALVRAGKLWNFLRVFTLMGFNIALWGHLVVAAWELAH</sequence>
<keyword evidence="3" id="KW-1185">Reference proteome</keyword>
<keyword evidence="1" id="KW-0812">Transmembrane</keyword>